<sequence>MLTRPMLNRWTRRAFGKIAGLTALGLSARASAADARPGGQTTIHPETARRFPDGFLWGTATSAYQVEGAVGEDGRGPSIWDRFAHTPGKVRDNDTADVSADHFHRHREDVAMIRDLGAKAYRFSIAWPRLFPQGTGVPNPKGLDFYDRLIDELLANGIEPFPTLYHWDLPQALQDRGGWESRDTAKAFADYAGCAAERLSDRVRRFITTNEISAFVELGYGTGVHAPGLTLPPGRLNQVRHHAVLGHGLAVRAIRAHGRPGTMVGPAESMAVCVPVIETPEHIRAAALATRERNAGCLTVMMEGRYTDAYLATAGADAPAVTADDLAVIASPVDFVGINVYTPTHYVRAIDAAPGYAEVPFAQSHPRMASEWLRIGPEALYWGPRHLADIWKATDILITENGCAAADMPEPDGTVYDTDRVMFLRSYLTQLQRATSEGVPVRGYFLWSLMDNFEWAEGFATRFGLHHVDYESQRRTPKLSASFYRAVIAQNRVV</sequence>
<organism evidence="11 12">
    <name type="scientific">Azospirillum rugosum</name>
    <dbReference type="NCBI Taxonomy" id="416170"/>
    <lineage>
        <taxon>Bacteria</taxon>
        <taxon>Pseudomonadati</taxon>
        <taxon>Pseudomonadota</taxon>
        <taxon>Alphaproteobacteria</taxon>
        <taxon>Rhodospirillales</taxon>
        <taxon>Azospirillaceae</taxon>
        <taxon>Azospirillum</taxon>
    </lineage>
</organism>
<accession>A0ABS4SIG8</accession>
<gene>
    <name evidence="11" type="ORF">J2851_001612</name>
</gene>
<keyword evidence="5" id="KW-0136">Cellulose degradation</keyword>
<keyword evidence="7 9" id="KW-0326">Glycosidase</keyword>
<evidence type="ECO:0000313" key="11">
    <source>
        <dbReference type="EMBL" id="MBP2291863.1"/>
    </source>
</evidence>
<evidence type="ECO:0000313" key="12">
    <source>
        <dbReference type="Proteomes" id="UP000781958"/>
    </source>
</evidence>
<keyword evidence="12" id="KW-1185">Reference proteome</keyword>
<dbReference type="PROSITE" id="PS00653">
    <property type="entry name" value="GLYCOSYL_HYDROL_F1_2"/>
    <property type="match status" value="1"/>
</dbReference>
<evidence type="ECO:0000256" key="8">
    <source>
        <dbReference type="ARBA" id="ARBA00023326"/>
    </source>
</evidence>
<comment type="similarity">
    <text evidence="2 9">Belongs to the glycosyl hydrolase 1 family.</text>
</comment>
<dbReference type="NCBIfam" id="TIGR03356">
    <property type="entry name" value="BGL"/>
    <property type="match status" value="1"/>
</dbReference>
<evidence type="ECO:0000256" key="2">
    <source>
        <dbReference type="ARBA" id="ARBA00010838"/>
    </source>
</evidence>
<evidence type="ECO:0000256" key="3">
    <source>
        <dbReference type="ARBA" id="ARBA00012744"/>
    </source>
</evidence>
<dbReference type="InterPro" id="IPR017853">
    <property type="entry name" value="GH"/>
</dbReference>
<comment type="caution">
    <text evidence="11">The sequence shown here is derived from an EMBL/GenBank/DDBJ whole genome shotgun (WGS) entry which is preliminary data.</text>
</comment>
<evidence type="ECO:0000256" key="1">
    <source>
        <dbReference type="ARBA" id="ARBA00000448"/>
    </source>
</evidence>
<evidence type="ECO:0000256" key="9">
    <source>
        <dbReference type="RuleBase" id="RU361175"/>
    </source>
</evidence>
<evidence type="ECO:0000256" key="6">
    <source>
        <dbReference type="ARBA" id="ARBA00023277"/>
    </source>
</evidence>
<dbReference type="InterPro" id="IPR001360">
    <property type="entry name" value="Glyco_hydro_1"/>
</dbReference>
<proteinExistence type="inferred from homology"/>
<keyword evidence="6" id="KW-0119">Carbohydrate metabolism</keyword>
<dbReference type="Proteomes" id="UP000781958">
    <property type="component" value="Unassembled WGS sequence"/>
</dbReference>
<protein>
    <recommendedName>
        <fullName evidence="3 9">Beta-glucosidase</fullName>
        <ecNumber evidence="3 9">3.2.1.21</ecNumber>
    </recommendedName>
</protein>
<dbReference type="InterPro" id="IPR033132">
    <property type="entry name" value="GH_1_N_CS"/>
</dbReference>
<dbReference type="Gene3D" id="3.20.20.80">
    <property type="entry name" value="Glycosidases"/>
    <property type="match status" value="1"/>
</dbReference>
<name>A0ABS4SIG8_9PROT</name>
<evidence type="ECO:0000256" key="10">
    <source>
        <dbReference type="SAM" id="SignalP"/>
    </source>
</evidence>
<dbReference type="InterPro" id="IPR017736">
    <property type="entry name" value="Glyco_hydro_1_beta-glucosidase"/>
</dbReference>
<reference evidence="11 12" key="1">
    <citation type="submission" date="2021-03" db="EMBL/GenBank/DDBJ databases">
        <title>Genomic Encyclopedia of Type Strains, Phase III (KMG-III): the genomes of soil and plant-associated and newly described type strains.</title>
        <authorList>
            <person name="Whitman W."/>
        </authorList>
    </citation>
    <scope>NUCLEOTIDE SEQUENCE [LARGE SCALE GENOMIC DNA]</scope>
    <source>
        <strain evidence="11 12">IMMIB AFH-6</strain>
    </source>
</reference>
<keyword evidence="10" id="KW-0732">Signal</keyword>
<dbReference type="PRINTS" id="PR00131">
    <property type="entry name" value="GLHYDRLASE1"/>
</dbReference>
<evidence type="ECO:0000256" key="5">
    <source>
        <dbReference type="ARBA" id="ARBA00023001"/>
    </source>
</evidence>
<dbReference type="PANTHER" id="PTHR10353">
    <property type="entry name" value="GLYCOSYL HYDROLASE"/>
    <property type="match status" value="1"/>
</dbReference>
<keyword evidence="4 9" id="KW-0378">Hydrolase</keyword>
<dbReference type="PANTHER" id="PTHR10353:SF36">
    <property type="entry name" value="LP05116P"/>
    <property type="match status" value="1"/>
</dbReference>
<keyword evidence="8" id="KW-0624">Polysaccharide degradation</keyword>
<dbReference type="RefSeq" id="WP_209765489.1">
    <property type="nucleotide sequence ID" value="NZ_JAGINP010000004.1"/>
</dbReference>
<dbReference type="EC" id="3.2.1.21" evidence="3 9"/>
<feature type="chain" id="PRO_5046782961" description="Beta-glucosidase" evidence="10">
    <location>
        <begin position="33"/>
        <end position="494"/>
    </location>
</feature>
<comment type="catalytic activity">
    <reaction evidence="1 9">
        <text>Hydrolysis of terminal, non-reducing beta-D-glucosyl residues with release of beta-D-glucose.</text>
        <dbReference type="EC" id="3.2.1.21"/>
    </reaction>
</comment>
<dbReference type="Pfam" id="PF00232">
    <property type="entry name" value="Glyco_hydro_1"/>
    <property type="match status" value="1"/>
</dbReference>
<dbReference type="EMBL" id="JAGINP010000004">
    <property type="protein sequence ID" value="MBP2291863.1"/>
    <property type="molecule type" value="Genomic_DNA"/>
</dbReference>
<dbReference type="SUPFAM" id="SSF51445">
    <property type="entry name" value="(Trans)glycosidases"/>
    <property type="match status" value="1"/>
</dbReference>
<evidence type="ECO:0000256" key="4">
    <source>
        <dbReference type="ARBA" id="ARBA00022801"/>
    </source>
</evidence>
<dbReference type="GO" id="GO:0008422">
    <property type="term" value="F:beta-glucosidase activity"/>
    <property type="evidence" value="ECO:0007669"/>
    <property type="project" value="UniProtKB-EC"/>
</dbReference>
<feature type="signal peptide" evidence="10">
    <location>
        <begin position="1"/>
        <end position="32"/>
    </location>
</feature>
<evidence type="ECO:0000256" key="7">
    <source>
        <dbReference type="ARBA" id="ARBA00023295"/>
    </source>
</evidence>